<reference evidence="2 3" key="1">
    <citation type="submission" date="2020-07" db="EMBL/GenBank/DDBJ databases">
        <title>Genomic Encyclopedia of Type Strains, Phase III (KMG-III): the genomes of soil and plant-associated and newly described type strains.</title>
        <authorList>
            <person name="Whitman W."/>
        </authorList>
    </citation>
    <scope>NUCLEOTIDE SEQUENCE [LARGE SCALE GENOMIC DNA]</scope>
    <source>
        <strain evidence="2 3">DSM 11255</strain>
    </source>
</reference>
<keyword evidence="1" id="KW-0472">Membrane</keyword>
<dbReference type="NCBIfam" id="NF033218">
    <property type="entry name" value="anchor_AmaP"/>
    <property type="match status" value="1"/>
</dbReference>
<evidence type="ECO:0008006" key="4">
    <source>
        <dbReference type="Google" id="ProtNLM"/>
    </source>
</evidence>
<evidence type="ECO:0000313" key="3">
    <source>
        <dbReference type="Proteomes" id="UP000604066"/>
    </source>
</evidence>
<feature type="transmembrane region" description="Helical" evidence="1">
    <location>
        <begin position="9"/>
        <end position="30"/>
    </location>
</feature>
<organism evidence="2 3">
    <name type="scientific">Carboxydothermus ferrireducens DSM 11255</name>
    <dbReference type="NCBI Taxonomy" id="1119529"/>
    <lineage>
        <taxon>Bacteria</taxon>
        <taxon>Bacillati</taxon>
        <taxon>Bacillota</taxon>
        <taxon>Clostridia</taxon>
        <taxon>Thermoanaerobacterales</taxon>
        <taxon>Thermoanaerobacteraceae</taxon>
        <taxon>Carboxydothermus</taxon>
    </lineage>
</organism>
<feature type="transmembrane region" description="Helical" evidence="1">
    <location>
        <begin position="50"/>
        <end position="69"/>
    </location>
</feature>
<keyword evidence="1" id="KW-1133">Transmembrane helix</keyword>
<evidence type="ECO:0000313" key="2">
    <source>
        <dbReference type="EMBL" id="NYE58708.1"/>
    </source>
</evidence>
<evidence type="ECO:0000256" key="1">
    <source>
        <dbReference type="SAM" id="Phobius"/>
    </source>
</evidence>
<sequence length="179" mass="20389">MNFLDRSILFLYGFVTVILLFCFMLVVLGWHLPIFYIKNLLFDVQLRTALFAFLLVLFLLGLRVVALSLKTQHKRDKGISLEGELGQINVTFDTITALIKRVAGKIPGVKEVRPVLEAYPEGLGVEVLVRVLPDLNIPETSKRLQEEINSYIQESLGIKLSRIKIKVEDIAQELRPRVE</sequence>
<accession>A0ABX2RF87</accession>
<keyword evidence="3" id="KW-1185">Reference proteome</keyword>
<dbReference type="RefSeq" id="WP_011344888.1">
    <property type="nucleotide sequence ID" value="NZ_ATYG01000011.1"/>
</dbReference>
<dbReference type="Proteomes" id="UP000604066">
    <property type="component" value="Unassembled WGS sequence"/>
</dbReference>
<gene>
    <name evidence="2" type="ORF">HDG70_002459</name>
</gene>
<proteinExistence type="predicted"/>
<name>A0ABX2RF87_9THEO</name>
<keyword evidence="1" id="KW-0812">Transmembrane</keyword>
<protein>
    <recommendedName>
        <fullName evidence="4">Alkaline shock response membrane anchor protein AmaP</fullName>
    </recommendedName>
</protein>
<dbReference type="EMBL" id="JACCBS010000003">
    <property type="protein sequence ID" value="NYE58708.1"/>
    <property type="molecule type" value="Genomic_DNA"/>
</dbReference>
<comment type="caution">
    <text evidence="2">The sequence shown here is derived from an EMBL/GenBank/DDBJ whole genome shotgun (WGS) entry which is preliminary data.</text>
</comment>